<accession>A0A4U1BMC2</accession>
<proteinExistence type="inferred from homology"/>
<dbReference type="RefSeq" id="WP_136863864.1">
    <property type="nucleotide sequence ID" value="NZ_SWCJ01000009.1"/>
</dbReference>
<sequence>MKAIIPIFGLLLVGCHQPDQTVNNDYWKPIYPEQYQSWKATDTQDQRDDVLAEHPKMVVLWAGTPYSKQFNSPRGHRFAVADVSHTLRTGTVKEGENQLSASCWSCKTPNMPELVKQMGEAEFTSSGFHDVAPKMANTIGCADCHQGDNHELAITRPHAIKAMAKNHQPFEKQDHNWQGAQTCGQCHVTYYFQSENHNKVNIPWIFGSTAEEILKYYDTRRYYEWLHPISQAPMLKARHPEYETWSRSDHAKQGVTCVSCHMAPTESDDGQPGHSHQVTDAISNFDSVCSACHDSESALTQQLADNKARISTLRDHVETQLLKAHFDAQAAWKAGANWSQMSDALVSIRRSQWYWDFAIASHGIHAHNPKEALADLNTAMQLVEEARLQLGALHRQLKVAEVDYPTINSKAQAQELIGLNVEALTQEKQRYIESEVAKHWPEAAMRGY</sequence>
<evidence type="ECO:0000256" key="4">
    <source>
        <dbReference type="ARBA" id="ARBA00022617"/>
    </source>
</evidence>
<comment type="caution">
    <text evidence="11">The sequence shown here is derived from an EMBL/GenBank/DDBJ whole genome shotgun (WGS) entry which is preliminary data.</text>
</comment>
<reference evidence="11 12" key="1">
    <citation type="submission" date="2019-04" db="EMBL/GenBank/DDBJ databases">
        <authorList>
            <person name="Hwang J.C."/>
        </authorList>
    </citation>
    <scope>NUCLEOTIDE SEQUENCE [LARGE SCALE GENOMIC DNA]</scope>
    <source>
        <strain evidence="11 12">IMCC35002</strain>
    </source>
</reference>
<dbReference type="CDD" id="cd00548">
    <property type="entry name" value="NrfA-like"/>
    <property type="match status" value="1"/>
</dbReference>
<dbReference type="Proteomes" id="UP000305675">
    <property type="component" value="Unassembled WGS sequence"/>
</dbReference>
<keyword evidence="5" id="KW-0479">Metal-binding</keyword>
<dbReference type="Gene3D" id="1.10.1130.10">
    <property type="entry name" value="Flavocytochrome C3, Chain A"/>
    <property type="match status" value="1"/>
</dbReference>
<evidence type="ECO:0000313" key="12">
    <source>
        <dbReference type="Proteomes" id="UP000305675"/>
    </source>
</evidence>
<evidence type="ECO:0000256" key="2">
    <source>
        <dbReference type="ARBA" id="ARBA00009288"/>
    </source>
</evidence>
<evidence type="ECO:0000313" key="11">
    <source>
        <dbReference type="EMBL" id="TKB54315.1"/>
    </source>
</evidence>
<keyword evidence="12" id="KW-1185">Reference proteome</keyword>
<dbReference type="PANTHER" id="PTHR30633:SF0">
    <property type="entry name" value="CYTOCHROME C-552"/>
    <property type="match status" value="1"/>
</dbReference>
<dbReference type="PANTHER" id="PTHR30633">
    <property type="entry name" value="CYTOCHROME C-552 RESPIRATORY NITRITE REDUCTASE"/>
    <property type="match status" value="1"/>
</dbReference>
<keyword evidence="4" id="KW-0349">Heme</keyword>
<comment type="subcellular location">
    <subcellularLocation>
        <location evidence="1">Cell envelope</location>
    </subcellularLocation>
</comment>
<keyword evidence="6" id="KW-0732">Signal</keyword>
<keyword evidence="8" id="KW-0560">Oxidoreductase</keyword>
<keyword evidence="9" id="KW-0408">Iron</keyword>
<comment type="catalytic activity">
    <reaction evidence="10">
        <text>6 Fe(III)-[cytochrome c] + NH4(+) + 2 H2O = 6 Fe(II)-[cytochrome c] + nitrite + 8 H(+)</text>
        <dbReference type="Rhea" id="RHEA:13089"/>
        <dbReference type="Rhea" id="RHEA-COMP:10350"/>
        <dbReference type="Rhea" id="RHEA-COMP:14399"/>
        <dbReference type="ChEBI" id="CHEBI:15377"/>
        <dbReference type="ChEBI" id="CHEBI:15378"/>
        <dbReference type="ChEBI" id="CHEBI:16301"/>
        <dbReference type="ChEBI" id="CHEBI:28938"/>
        <dbReference type="ChEBI" id="CHEBI:29033"/>
        <dbReference type="ChEBI" id="CHEBI:29034"/>
        <dbReference type="EC" id="1.7.2.2"/>
    </reaction>
</comment>
<dbReference type="SUPFAM" id="SSF48695">
    <property type="entry name" value="Multiheme cytochromes"/>
    <property type="match status" value="1"/>
</dbReference>
<evidence type="ECO:0000256" key="10">
    <source>
        <dbReference type="ARBA" id="ARBA00049131"/>
    </source>
</evidence>
<dbReference type="GO" id="GO:0019645">
    <property type="term" value="P:anaerobic electron transport chain"/>
    <property type="evidence" value="ECO:0007669"/>
    <property type="project" value="TreeGrafter"/>
</dbReference>
<dbReference type="OrthoDB" id="9780421at2"/>
<dbReference type="Gene3D" id="1.20.140.10">
    <property type="entry name" value="Butyryl-CoA Dehydrogenase, subunit A, domain 3"/>
    <property type="match status" value="1"/>
</dbReference>
<evidence type="ECO:0000256" key="1">
    <source>
        <dbReference type="ARBA" id="ARBA00004196"/>
    </source>
</evidence>
<evidence type="ECO:0000256" key="8">
    <source>
        <dbReference type="ARBA" id="ARBA00023002"/>
    </source>
</evidence>
<protein>
    <recommendedName>
        <fullName evidence="3">nitrite reductase (cytochrome; ammonia-forming)</fullName>
        <ecNumber evidence="3">1.7.2.2</ecNumber>
    </recommendedName>
</protein>
<evidence type="ECO:0000256" key="9">
    <source>
        <dbReference type="ARBA" id="ARBA00023004"/>
    </source>
</evidence>
<dbReference type="EMBL" id="SWCJ01000009">
    <property type="protein sequence ID" value="TKB54315.1"/>
    <property type="molecule type" value="Genomic_DNA"/>
</dbReference>
<keyword evidence="7" id="KW-0106">Calcium</keyword>
<evidence type="ECO:0000256" key="5">
    <source>
        <dbReference type="ARBA" id="ARBA00022723"/>
    </source>
</evidence>
<dbReference type="InterPro" id="IPR003321">
    <property type="entry name" value="Cyt_c552"/>
</dbReference>
<name>A0A4U1BMC2_9GAMM</name>
<dbReference type="GO" id="GO:0042279">
    <property type="term" value="F:nitrite reductase (cytochrome, ammonia-forming) activity"/>
    <property type="evidence" value="ECO:0007669"/>
    <property type="project" value="UniProtKB-EC"/>
</dbReference>
<dbReference type="EC" id="1.7.2.2" evidence="3"/>
<dbReference type="PIRSF" id="PIRSF000243">
    <property type="entry name" value="Cyt_c552"/>
    <property type="match status" value="1"/>
</dbReference>
<dbReference type="AlphaFoldDB" id="A0A4U1BMC2"/>
<organism evidence="11 12">
    <name type="scientific">Ferrimonas aestuarii</name>
    <dbReference type="NCBI Taxonomy" id="2569539"/>
    <lineage>
        <taxon>Bacteria</taxon>
        <taxon>Pseudomonadati</taxon>
        <taxon>Pseudomonadota</taxon>
        <taxon>Gammaproteobacteria</taxon>
        <taxon>Alteromonadales</taxon>
        <taxon>Ferrimonadaceae</taxon>
        <taxon>Ferrimonas</taxon>
    </lineage>
</organism>
<evidence type="ECO:0000256" key="3">
    <source>
        <dbReference type="ARBA" id="ARBA00011887"/>
    </source>
</evidence>
<evidence type="ECO:0000256" key="6">
    <source>
        <dbReference type="ARBA" id="ARBA00022729"/>
    </source>
</evidence>
<dbReference type="GO" id="GO:0020037">
    <property type="term" value="F:heme binding"/>
    <property type="evidence" value="ECO:0007669"/>
    <property type="project" value="TreeGrafter"/>
</dbReference>
<dbReference type="Pfam" id="PF02335">
    <property type="entry name" value="Cytochrom_C552"/>
    <property type="match status" value="1"/>
</dbReference>
<gene>
    <name evidence="11" type="ORF">FCL42_13070</name>
</gene>
<dbReference type="InterPro" id="IPR036280">
    <property type="entry name" value="Multihaem_cyt_sf"/>
</dbReference>
<comment type="similarity">
    <text evidence="2">Belongs to the cytochrome c-552 family.</text>
</comment>
<evidence type="ECO:0000256" key="7">
    <source>
        <dbReference type="ARBA" id="ARBA00022837"/>
    </source>
</evidence>
<dbReference type="GO" id="GO:0046872">
    <property type="term" value="F:metal ion binding"/>
    <property type="evidence" value="ECO:0007669"/>
    <property type="project" value="UniProtKB-KW"/>
</dbReference>
<dbReference type="PROSITE" id="PS51257">
    <property type="entry name" value="PROKAR_LIPOPROTEIN"/>
    <property type="match status" value="1"/>
</dbReference>
<dbReference type="GO" id="GO:0030288">
    <property type="term" value="C:outer membrane-bounded periplasmic space"/>
    <property type="evidence" value="ECO:0007669"/>
    <property type="project" value="TreeGrafter"/>
</dbReference>